<feature type="transmembrane region" description="Helical" evidence="8">
    <location>
        <begin position="470"/>
        <end position="493"/>
    </location>
</feature>
<feature type="repeat" description="ANK" evidence="7">
    <location>
        <begin position="198"/>
        <end position="220"/>
    </location>
</feature>
<keyword evidence="2 8" id="KW-0812">Transmembrane</keyword>
<evidence type="ECO:0000256" key="6">
    <source>
        <dbReference type="ARBA" id="ARBA00023136"/>
    </source>
</evidence>
<organism evidence="10 11">
    <name type="scientific">Eruca vesicaria subsp. sativa</name>
    <name type="common">Garden rocket</name>
    <name type="synonym">Eruca sativa</name>
    <dbReference type="NCBI Taxonomy" id="29727"/>
    <lineage>
        <taxon>Eukaryota</taxon>
        <taxon>Viridiplantae</taxon>
        <taxon>Streptophyta</taxon>
        <taxon>Embryophyta</taxon>
        <taxon>Tracheophyta</taxon>
        <taxon>Spermatophyta</taxon>
        <taxon>Magnoliopsida</taxon>
        <taxon>eudicotyledons</taxon>
        <taxon>Gunneridae</taxon>
        <taxon>Pentapetalae</taxon>
        <taxon>rosids</taxon>
        <taxon>malvids</taxon>
        <taxon>Brassicales</taxon>
        <taxon>Brassicaceae</taxon>
        <taxon>Brassiceae</taxon>
        <taxon>Eruca</taxon>
    </lineage>
</organism>
<evidence type="ECO:0000313" key="10">
    <source>
        <dbReference type="EMBL" id="CAH8295221.1"/>
    </source>
</evidence>
<dbReference type="FunFam" id="1.25.40.20:FF:000515">
    <property type="entry name" value="Ankyrin repeat family protein"/>
    <property type="match status" value="1"/>
</dbReference>
<dbReference type="PROSITE" id="PS50297">
    <property type="entry name" value="ANK_REP_REGION"/>
    <property type="match status" value="2"/>
</dbReference>
<dbReference type="AlphaFoldDB" id="A0ABC8IRE0"/>
<feature type="transmembrane region" description="Helical" evidence="8">
    <location>
        <begin position="514"/>
        <end position="538"/>
    </location>
</feature>
<dbReference type="Pfam" id="PF12796">
    <property type="entry name" value="Ank_2"/>
    <property type="match status" value="3"/>
</dbReference>
<dbReference type="GO" id="GO:0016020">
    <property type="term" value="C:membrane"/>
    <property type="evidence" value="ECO:0007669"/>
    <property type="project" value="UniProtKB-SubCell"/>
</dbReference>
<feature type="transmembrane region" description="Helical" evidence="8">
    <location>
        <begin position="582"/>
        <end position="601"/>
    </location>
</feature>
<dbReference type="SMART" id="SM00248">
    <property type="entry name" value="ANK"/>
    <property type="match status" value="10"/>
</dbReference>
<feature type="transmembrane region" description="Helical" evidence="8">
    <location>
        <begin position="607"/>
        <end position="627"/>
    </location>
</feature>
<evidence type="ECO:0000256" key="1">
    <source>
        <dbReference type="ARBA" id="ARBA00004141"/>
    </source>
</evidence>
<dbReference type="PANTHER" id="PTHR24186">
    <property type="entry name" value="PROTEIN PHOSPHATASE 1 REGULATORY SUBUNIT"/>
    <property type="match status" value="1"/>
</dbReference>
<dbReference type="Gene3D" id="1.25.40.20">
    <property type="entry name" value="Ankyrin repeat-containing domain"/>
    <property type="match status" value="2"/>
</dbReference>
<protein>
    <recommendedName>
        <fullName evidence="9">PGG domain-containing protein</fullName>
    </recommendedName>
</protein>
<dbReference type="PROSITE" id="PS50088">
    <property type="entry name" value="ANK_REPEAT"/>
    <property type="match status" value="2"/>
</dbReference>
<comment type="caution">
    <text evidence="10">The sequence shown here is derived from an EMBL/GenBank/DDBJ whole genome shotgun (WGS) entry which is preliminary data.</text>
</comment>
<dbReference type="SUPFAM" id="SSF48403">
    <property type="entry name" value="Ankyrin repeat"/>
    <property type="match status" value="1"/>
</dbReference>
<keyword evidence="3" id="KW-0677">Repeat</keyword>
<evidence type="ECO:0000313" key="11">
    <source>
        <dbReference type="Proteomes" id="UP001642260"/>
    </source>
</evidence>
<evidence type="ECO:0000256" key="7">
    <source>
        <dbReference type="PROSITE-ProRule" id="PRU00023"/>
    </source>
</evidence>
<name>A0ABC8IRE0_ERUVS</name>
<keyword evidence="5 7" id="KW-0040">ANK repeat</keyword>
<sequence length="653" mass="72059">MNLIYNGVRTRRLSCFPQCSGESIESVPEFFTNLIVSDLFHLPSEYVLMNPEIFSAVSAGNKECLEKLRSYGTPMACLKSSRGDSVLHLAATWGHLELVKSIVSECPCLLIQPNSMNQIPIHAAARAGHLAVVEALVASVTYLSARLCEEERKSLNLYDLKDRDGDTALHLALTGRNVEIAACLVNLNQRASFLANKDGISPLYLAVEAGNVSLVKAMLKTTNSNGLEGRKYNFNSQLEGKKFLVHVALKGKNTDVIDVILKEDSSIGDERDEEGMTCLSFGASIGFYKGVCNLLDRSTKSVYICNDDGSFPIHLAAKNGHIRIVKEILKRCPDSKHLLNKQGQNVLHIAANSGRYLLLFHFTNCGKTKHLAVEQDLDGNTPLHLATMKWRPRALPYLSRVSGSLYMRNNSGLTALDIAESNVKPNYIFRERVTLMVLVYCYAIREFRLQWTKKLTKPSEPLNCGKNKEYISALLLVAALVATVTFAAGFTIPGGFNNSAPNLGMATLANDPNLFYFLVFDTLAMQSAVVTIATLIWAQLGDPALAHRSLYVALPSLFFALFCMPCAFYFGVVITVGKVRGLVVVLSVISMIFFLVMLFVLGPHVILQIPGIPAFFGVFFLHFMWFVNDEDDHIYQTSVKVASGDRVGKSECL</sequence>
<keyword evidence="11" id="KW-1185">Reference proteome</keyword>
<feature type="transmembrane region" description="Helical" evidence="8">
    <location>
        <begin position="550"/>
        <end position="570"/>
    </location>
</feature>
<accession>A0ABC8IRE0</accession>
<evidence type="ECO:0000256" key="2">
    <source>
        <dbReference type="ARBA" id="ARBA00022692"/>
    </source>
</evidence>
<reference evidence="10 11" key="1">
    <citation type="submission" date="2022-03" db="EMBL/GenBank/DDBJ databases">
        <authorList>
            <person name="Macdonald S."/>
            <person name="Ahmed S."/>
            <person name="Newling K."/>
        </authorList>
    </citation>
    <scope>NUCLEOTIDE SEQUENCE [LARGE SCALE GENOMIC DNA]</scope>
</reference>
<dbReference type="Proteomes" id="UP001642260">
    <property type="component" value="Unassembled WGS sequence"/>
</dbReference>
<evidence type="ECO:0000259" key="9">
    <source>
        <dbReference type="Pfam" id="PF13962"/>
    </source>
</evidence>
<dbReference type="InterPro" id="IPR036770">
    <property type="entry name" value="Ankyrin_rpt-contain_sf"/>
</dbReference>
<evidence type="ECO:0000256" key="5">
    <source>
        <dbReference type="ARBA" id="ARBA00023043"/>
    </source>
</evidence>
<keyword evidence="6 8" id="KW-0472">Membrane</keyword>
<feature type="domain" description="PGG" evidence="9">
    <location>
        <begin position="467"/>
        <end position="574"/>
    </location>
</feature>
<dbReference type="InterPro" id="IPR002110">
    <property type="entry name" value="Ankyrin_rpt"/>
</dbReference>
<evidence type="ECO:0000256" key="3">
    <source>
        <dbReference type="ARBA" id="ARBA00022737"/>
    </source>
</evidence>
<gene>
    <name evidence="10" type="ORF">ERUC_LOCUS1847</name>
</gene>
<keyword evidence="4 8" id="KW-1133">Transmembrane helix</keyword>
<proteinExistence type="predicted"/>
<dbReference type="InterPro" id="IPR026961">
    <property type="entry name" value="PGG_dom"/>
</dbReference>
<dbReference type="EMBL" id="CAKOAT010049599">
    <property type="protein sequence ID" value="CAH8295221.1"/>
    <property type="molecule type" value="Genomic_DNA"/>
</dbReference>
<dbReference type="Pfam" id="PF13962">
    <property type="entry name" value="PGG"/>
    <property type="match status" value="1"/>
</dbReference>
<evidence type="ECO:0000256" key="8">
    <source>
        <dbReference type="SAM" id="Phobius"/>
    </source>
</evidence>
<evidence type="ECO:0000256" key="4">
    <source>
        <dbReference type="ARBA" id="ARBA00022989"/>
    </source>
</evidence>
<comment type="subcellular location">
    <subcellularLocation>
        <location evidence="1">Membrane</location>
        <topology evidence="1">Multi-pass membrane protein</topology>
    </subcellularLocation>
</comment>
<feature type="repeat" description="ANK" evidence="7">
    <location>
        <begin position="308"/>
        <end position="331"/>
    </location>
</feature>
<dbReference type="PANTHER" id="PTHR24186:SF46">
    <property type="entry name" value="PROTEIN ACCELERATED CELL DEATH 6-LIKE"/>
    <property type="match status" value="1"/>
</dbReference>